<keyword evidence="1" id="KW-1133">Transmembrane helix</keyword>
<gene>
    <name evidence="2" type="ORF">CFSAN001627_21934</name>
</gene>
<comment type="caution">
    <text evidence="2">The sequence shown here is derived from an EMBL/GenBank/DDBJ whole genome shotgun (WGS) entry which is preliminary data.</text>
</comment>
<dbReference type="EMBL" id="AMXI01001364">
    <property type="protein sequence ID" value="EKN40097.1"/>
    <property type="molecule type" value="Genomic_DNA"/>
</dbReference>
<feature type="transmembrane region" description="Helical" evidence="1">
    <location>
        <begin position="6"/>
        <end position="23"/>
    </location>
</feature>
<proteinExistence type="predicted"/>
<keyword evidence="1" id="KW-0472">Membrane</keyword>
<reference evidence="2 3" key="1">
    <citation type="submission" date="2012-10" db="EMBL/GenBank/DDBJ databases">
        <authorList>
            <person name="Strain E.A."/>
            <person name="Brown E."/>
            <person name="Allard M.W."/>
            <person name="Gonzalez-Escalona N."/>
            <person name="Timme R."/>
        </authorList>
    </citation>
    <scope>NUCLEOTIDE SEQUENCE [LARGE SCALE GENOMIC DNA]</scope>
    <source>
        <strain evidence="2 3">CFSAN001627</strain>
    </source>
</reference>
<protein>
    <submittedName>
        <fullName evidence="2">Uncharacterized protein</fullName>
    </submittedName>
</protein>
<evidence type="ECO:0000313" key="3">
    <source>
        <dbReference type="Proteomes" id="UP000011944"/>
    </source>
</evidence>
<sequence>MLRLGEIMLAIYSLIILLAFIGVDIKQLKKNKNAGWLTVMFIPIVILLINIVYK</sequence>
<dbReference type="AlphaFoldDB" id="M1ZNG1"/>
<accession>M1ZNG1</accession>
<name>M1ZNG1_CLOBO</name>
<feature type="transmembrane region" description="Helical" evidence="1">
    <location>
        <begin position="35"/>
        <end position="53"/>
    </location>
</feature>
<evidence type="ECO:0000256" key="1">
    <source>
        <dbReference type="SAM" id="Phobius"/>
    </source>
</evidence>
<organism evidence="2 3">
    <name type="scientific">Clostridium botulinum CFSAN001627</name>
    <dbReference type="NCBI Taxonomy" id="1232189"/>
    <lineage>
        <taxon>Bacteria</taxon>
        <taxon>Bacillati</taxon>
        <taxon>Bacillota</taxon>
        <taxon>Clostridia</taxon>
        <taxon>Eubacteriales</taxon>
        <taxon>Clostridiaceae</taxon>
        <taxon>Clostridium</taxon>
    </lineage>
</organism>
<dbReference type="Proteomes" id="UP000011944">
    <property type="component" value="Unassembled WGS sequence"/>
</dbReference>
<reference evidence="2 3" key="2">
    <citation type="submission" date="2013-03" db="EMBL/GenBank/DDBJ databases">
        <title>Diversity in Clostridium botulinum.</title>
        <authorList>
            <person name="Timme R.E."/>
            <person name="Allard M."/>
            <person name="Luo Y."/>
            <person name="Strain E."/>
            <person name="Gonzalez-Escalona N."/>
            <person name="Brown E."/>
        </authorList>
    </citation>
    <scope>NUCLEOTIDE SEQUENCE [LARGE SCALE GENOMIC DNA]</scope>
    <source>
        <strain evidence="2 3">CFSAN001627</strain>
    </source>
</reference>
<evidence type="ECO:0000313" key="2">
    <source>
        <dbReference type="EMBL" id="EKN40097.1"/>
    </source>
</evidence>
<dbReference type="PATRIC" id="fig|1232189.3.peg.3436"/>
<keyword evidence="1" id="KW-0812">Transmembrane</keyword>